<proteinExistence type="predicted"/>
<dbReference type="Proteomes" id="UP000249910">
    <property type="component" value="Chromosome"/>
</dbReference>
<reference evidence="1 2" key="1">
    <citation type="submission" date="2017-06" db="EMBL/GenBank/DDBJ databases">
        <title>Complete genome of Francisella halioticida.</title>
        <authorList>
            <person name="Sjodin A."/>
        </authorList>
    </citation>
    <scope>NUCLEOTIDE SEQUENCE [LARGE SCALE GENOMIC DNA]</scope>
    <source>
        <strain evidence="1 2">DSM 23729</strain>
    </source>
</reference>
<gene>
    <name evidence="1" type="ORF">CDV26_02440</name>
</gene>
<evidence type="ECO:0000313" key="2">
    <source>
        <dbReference type="Proteomes" id="UP000249910"/>
    </source>
</evidence>
<evidence type="ECO:0008006" key="3">
    <source>
        <dbReference type="Google" id="ProtNLM"/>
    </source>
</evidence>
<dbReference type="RefSeq" id="WP_088771949.1">
    <property type="nucleotide sequence ID" value="NZ_AP023082.1"/>
</dbReference>
<name>A0ABM6LXN0_9GAMM</name>
<evidence type="ECO:0000313" key="1">
    <source>
        <dbReference type="EMBL" id="ASG67406.1"/>
    </source>
</evidence>
<dbReference type="EMBL" id="CP022132">
    <property type="protein sequence ID" value="ASG67406.1"/>
    <property type="molecule type" value="Genomic_DNA"/>
</dbReference>
<keyword evidence="2" id="KW-1185">Reference proteome</keyword>
<protein>
    <recommendedName>
        <fullName evidence="3">IS6 family transposase</fullName>
    </recommendedName>
</protein>
<organism evidence="1 2">
    <name type="scientific">Francisella halioticida</name>
    <dbReference type="NCBI Taxonomy" id="549298"/>
    <lineage>
        <taxon>Bacteria</taxon>
        <taxon>Pseudomonadati</taxon>
        <taxon>Pseudomonadota</taxon>
        <taxon>Gammaproteobacteria</taxon>
        <taxon>Thiotrichales</taxon>
        <taxon>Francisellaceae</taxon>
        <taxon>Francisella</taxon>
    </lineage>
</organism>
<sequence>MNEFKYKQFNGVVILWTIRWYLKYGVSYRELEEILKERGGDADHTITYYWIIQYSAENKQQSFFDSF</sequence>
<accession>A0ABM6LXN0</accession>